<dbReference type="Pfam" id="PF00932">
    <property type="entry name" value="LTD"/>
    <property type="match status" value="1"/>
</dbReference>
<dbReference type="NCBIfam" id="NF033681">
    <property type="entry name" value="ExeM_NucH_DNase"/>
    <property type="match status" value="1"/>
</dbReference>
<keyword evidence="4" id="KW-1185">Reference proteome</keyword>
<dbReference type="InterPro" id="IPR047971">
    <property type="entry name" value="ExeM-like"/>
</dbReference>
<evidence type="ECO:0000259" key="2">
    <source>
        <dbReference type="PROSITE" id="PS51841"/>
    </source>
</evidence>
<evidence type="ECO:0000313" key="3">
    <source>
        <dbReference type="EMBL" id="MTW10712.1"/>
    </source>
</evidence>
<comment type="caution">
    <text evidence="3">The sequence shown here is derived from an EMBL/GenBank/DDBJ whole genome shotgun (WGS) entry which is preliminary data.</text>
</comment>
<reference evidence="3 4" key="1">
    <citation type="submission" date="2019-11" db="EMBL/GenBank/DDBJ databases">
        <title>Type strains purchased from KCTC, JCM and DSMZ.</title>
        <authorList>
            <person name="Lu H."/>
        </authorList>
    </citation>
    <scope>NUCLEOTIDE SEQUENCE [LARGE SCALE GENOMIC DNA]</scope>
    <source>
        <strain evidence="3 4">JCM 31587</strain>
    </source>
</reference>
<dbReference type="RefSeq" id="WP_155453643.1">
    <property type="nucleotide sequence ID" value="NZ_WNKX01000005.1"/>
</dbReference>
<gene>
    <name evidence="3" type="ORF">GM658_08850</name>
</gene>
<dbReference type="InterPro" id="IPR036691">
    <property type="entry name" value="Endo/exonu/phosph_ase_sf"/>
</dbReference>
<dbReference type="CDD" id="cd04486">
    <property type="entry name" value="YhcR_OBF_like"/>
    <property type="match status" value="1"/>
</dbReference>
<keyword evidence="3" id="KW-0540">Nuclease</keyword>
<dbReference type="SUPFAM" id="SSF74853">
    <property type="entry name" value="Lamin A/C globular tail domain"/>
    <property type="match status" value="1"/>
</dbReference>
<dbReference type="OrthoDB" id="9800417at2"/>
<dbReference type="PANTHER" id="PTHR42834:SF1">
    <property type="entry name" value="ENDONUCLEASE_EXONUCLEASE_PHOSPHATASE FAMILY PROTEIN (AFU_ORTHOLOGUE AFUA_3G09210)"/>
    <property type="match status" value="1"/>
</dbReference>
<keyword evidence="3" id="KW-0255">Endonuclease</keyword>
<keyword evidence="1" id="KW-0732">Signal</keyword>
<feature type="signal peptide" evidence="1">
    <location>
        <begin position="1"/>
        <end position="23"/>
    </location>
</feature>
<protein>
    <submittedName>
        <fullName evidence="3">ExeM/NucH family extracellular endonuclease</fullName>
    </submittedName>
</protein>
<sequence length="996" mass="102090">MDNRIILRATALAALMACQPAFAADVVISQMYGAGGNSGATLRYDYVELFNRGSSTVAVGGWTIQYASASGTSWGKAELPAGTSIDPGKYFLVKLASSNTAVGADVPADFYSGSVNMSGASGKVALVNNNTALSGAQPSSAAIQDVVGYGTANFFETAAAPAMSATTSLLRADGGCTDANNNATDFSAVAPAFRSAASPANACHSGPAPQPIVPLCPASATLAYGVGGSIALSASDADGIVNGAVITSAAVPGMSLANLVPAAGVGGNASVSLVASSSVMAGIYPVAVQFTNDQGQSASCTVNVTVDVGSSVVRVPQIQGSGATSPFNGVKLTTEGVVTAKVGSGFFIQDEAGDGDPGTSDGMFVYMASTPVNVAVGDLVRVSGTVTEFKPGGATRSYTELSNVTSVVTQGSGHSITPANIDLLDVNLANYEGMLVRFPGQLTVNATDSLGSRGELTLAVGRREVPTNRYPARSADAVAMAAANAANMLTLDDGLFVTPATVPYLDQDGTVRAGYSVSGLTGVLDFGALGSGGAGFKVQPTEAPVFSRDNPRAAVPELVAGNLRVASANVLNFFTTFTDGTDVLGQAGQGCTLGSGTSKANCRGADNMTEFVRQRDKIVAELKAIDADVVGLMEIQNNGDYAASYLVDSLNAAYGNVEYAYVPKPAATGTDAIRVAMIYKPAKVALVGGALSDAAAVNDRPPMAQTFQAGNGATFSVIVNHLKSKRCSGASGANADQGDGQSCYNADRVAQAQELVDTFVPQVVAAAGDPDVLLIGDFNSYGFEDPIMYATAAERQFPFENQLERFVRPNGIPHSYVFGGESGYLDHALASMSMSGQVAGAVEWNINADEPEVLDYNLDGKNTAAQNLYNPLPYRASDHDPVVISLNLAPAYVDVTSSVQIQRSSLVQGRFSNVGTATAWITNTSGADMSASVQYVLQGLPKGVTLNNATGYFNRMPYITAAPSLAAGAQATVQLQFNNPGHVAITYTPKVYNGSF</sequence>
<dbReference type="CDD" id="cd10283">
    <property type="entry name" value="MnuA_DNase1-like"/>
    <property type="match status" value="1"/>
</dbReference>
<dbReference type="GO" id="GO:0004519">
    <property type="term" value="F:endonuclease activity"/>
    <property type="evidence" value="ECO:0007669"/>
    <property type="project" value="UniProtKB-KW"/>
</dbReference>
<dbReference type="InterPro" id="IPR036415">
    <property type="entry name" value="Lamin_tail_dom_sf"/>
</dbReference>
<dbReference type="SUPFAM" id="SSF56219">
    <property type="entry name" value="DNase I-like"/>
    <property type="match status" value="1"/>
</dbReference>
<evidence type="ECO:0000313" key="4">
    <source>
        <dbReference type="Proteomes" id="UP000472320"/>
    </source>
</evidence>
<dbReference type="EMBL" id="WNKX01000005">
    <property type="protein sequence ID" value="MTW10712.1"/>
    <property type="molecule type" value="Genomic_DNA"/>
</dbReference>
<proteinExistence type="predicted"/>
<dbReference type="Proteomes" id="UP000472320">
    <property type="component" value="Unassembled WGS sequence"/>
</dbReference>
<accession>A0A6L6QEB5</accession>
<evidence type="ECO:0000256" key="1">
    <source>
        <dbReference type="SAM" id="SignalP"/>
    </source>
</evidence>
<dbReference type="Gene3D" id="2.60.40.1260">
    <property type="entry name" value="Lamin Tail domain"/>
    <property type="match status" value="1"/>
</dbReference>
<keyword evidence="3" id="KW-0378">Hydrolase</keyword>
<name>A0A6L6QEB5_9BURK</name>
<dbReference type="PROSITE" id="PS51841">
    <property type="entry name" value="LTD"/>
    <property type="match status" value="1"/>
</dbReference>
<dbReference type="Pfam" id="PF03372">
    <property type="entry name" value="Exo_endo_phos"/>
    <property type="match status" value="1"/>
</dbReference>
<dbReference type="InterPro" id="IPR001322">
    <property type="entry name" value="Lamin_tail_dom"/>
</dbReference>
<feature type="chain" id="PRO_5026854440" evidence="1">
    <location>
        <begin position="24"/>
        <end position="996"/>
    </location>
</feature>
<dbReference type="InterPro" id="IPR005135">
    <property type="entry name" value="Endo/exonuclease/phosphatase"/>
</dbReference>
<dbReference type="AlphaFoldDB" id="A0A6L6QEB5"/>
<dbReference type="Gene3D" id="3.60.10.10">
    <property type="entry name" value="Endonuclease/exonuclease/phosphatase"/>
    <property type="match status" value="1"/>
</dbReference>
<dbReference type="PANTHER" id="PTHR42834">
    <property type="entry name" value="ENDONUCLEASE/EXONUCLEASE/PHOSPHATASE FAMILY PROTEIN (AFU_ORTHOLOGUE AFUA_3G09210)"/>
    <property type="match status" value="1"/>
</dbReference>
<feature type="domain" description="LTD" evidence="2">
    <location>
        <begin position="14"/>
        <end position="151"/>
    </location>
</feature>
<organism evidence="3 4">
    <name type="scientific">Massilia eburnea</name>
    <dbReference type="NCBI Taxonomy" id="1776165"/>
    <lineage>
        <taxon>Bacteria</taxon>
        <taxon>Pseudomonadati</taxon>
        <taxon>Pseudomonadota</taxon>
        <taxon>Betaproteobacteria</taxon>
        <taxon>Burkholderiales</taxon>
        <taxon>Oxalobacteraceae</taxon>
        <taxon>Telluria group</taxon>
        <taxon>Massilia</taxon>
    </lineage>
</organism>